<dbReference type="Gene3D" id="3.30.1340.30">
    <property type="match status" value="1"/>
</dbReference>
<evidence type="ECO:0000259" key="2">
    <source>
        <dbReference type="PROSITE" id="PS50914"/>
    </source>
</evidence>
<proteinExistence type="predicted"/>
<accession>A0ABS8KJQ9</accession>
<evidence type="ECO:0000313" key="4">
    <source>
        <dbReference type="Proteomes" id="UP001430614"/>
    </source>
</evidence>
<dbReference type="RefSeq" id="WP_230563451.1">
    <property type="nucleotide sequence ID" value="NZ_JAJITC010000013.1"/>
</dbReference>
<dbReference type="Pfam" id="PF04972">
    <property type="entry name" value="BON"/>
    <property type="match status" value="1"/>
</dbReference>
<gene>
    <name evidence="3" type="ORF">LJ655_22615</name>
</gene>
<feature type="signal peptide" evidence="1">
    <location>
        <begin position="1"/>
        <end position="26"/>
    </location>
</feature>
<dbReference type="PANTHER" id="PTHR34606">
    <property type="entry name" value="BON DOMAIN-CONTAINING PROTEIN"/>
    <property type="match status" value="1"/>
</dbReference>
<reference evidence="3 4" key="1">
    <citation type="submission" date="2021-11" db="EMBL/GenBank/DDBJ databases">
        <authorList>
            <person name="Oh E.-T."/>
            <person name="Kim S.-B."/>
        </authorList>
    </citation>
    <scope>NUCLEOTIDE SEQUENCE [LARGE SCALE GENOMIC DNA]</scope>
    <source>
        <strain evidence="3 4">MMS20-SJTN17</strain>
    </source>
</reference>
<dbReference type="EMBL" id="JAJITC010000013">
    <property type="protein sequence ID" value="MCC8404637.1"/>
    <property type="molecule type" value="Genomic_DNA"/>
</dbReference>
<dbReference type="InterPro" id="IPR051686">
    <property type="entry name" value="Lipoprotein_DolP"/>
</dbReference>
<dbReference type="PANTHER" id="PTHR34606:SF15">
    <property type="entry name" value="BON DOMAIN-CONTAINING PROTEIN"/>
    <property type="match status" value="1"/>
</dbReference>
<organism evidence="3 4">
    <name type="scientific">Paraburkholderia translucens</name>
    <dbReference type="NCBI Taxonomy" id="2886945"/>
    <lineage>
        <taxon>Bacteria</taxon>
        <taxon>Pseudomonadati</taxon>
        <taxon>Pseudomonadota</taxon>
        <taxon>Betaproteobacteria</taxon>
        <taxon>Burkholderiales</taxon>
        <taxon>Burkholderiaceae</taxon>
        <taxon>Paraburkholderia</taxon>
    </lineage>
</organism>
<protein>
    <submittedName>
        <fullName evidence="3">BON domain-containing protein</fullName>
    </submittedName>
</protein>
<name>A0ABS8KJQ9_9BURK</name>
<evidence type="ECO:0000313" key="3">
    <source>
        <dbReference type="EMBL" id="MCC8404637.1"/>
    </source>
</evidence>
<keyword evidence="4" id="KW-1185">Reference proteome</keyword>
<dbReference type="PROSITE" id="PS50914">
    <property type="entry name" value="BON"/>
    <property type="match status" value="1"/>
</dbReference>
<dbReference type="InterPro" id="IPR014004">
    <property type="entry name" value="Transpt-assoc_nodulatn_dom_bac"/>
</dbReference>
<evidence type="ECO:0000256" key="1">
    <source>
        <dbReference type="SAM" id="SignalP"/>
    </source>
</evidence>
<dbReference type="InterPro" id="IPR007055">
    <property type="entry name" value="BON_dom"/>
</dbReference>
<feature type="chain" id="PRO_5046116252" evidence="1">
    <location>
        <begin position="27"/>
        <end position="129"/>
    </location>
</feature>
<sequence length="129" mass="13346">MNGREALKMTGAAMLVVTVASLNAYAETAGPENARSAAKQQQTNELHARYRAARADNRKLAHQVRVALVHDGHIGASNITVRAVDGAVTLQGSVPGADQIDRASEVAKTVSGVSSVKNALSIRYPGGGG</sequence>
<dbReference type="Proteomes" id="UP001430614">
    <property type="component" value="Unassembled WGS sequence"/>
</dbReference>
<comment type="caution">
    <text evidence="3">The sequence shown here is derived from an EMBL/GenBank/DDBJ whole genome shotgun (WGS) entry which is preliminary data.</text>
</comment>
<feature type="domain" description="BON" evidence="2">
    <location>
        <begin position="56"/>
        <end position="124"/>
    </location>
</feature>
<dbReference type="SMART" id="SM00749">
    <property type="entry name" value="BON"/>
    <property type="match status" value="1"/>
</dbReference>
<keyword evidence="1" id="KW-0732">Signal</keyword>